<evidence type="ECO:0000313" key="1">
    <source>
        <dbReference type="EMBL" id="KAL1513628.1"/>
    </source>
</evidence>
<evidence type="ECO:0000313" key="2">
    <source>
        <dbReference type="Proteomes" id="UP001566132"/>
    </source>
</evidence>
<organism evidence="1 2">
    <name type="scientific">Hypothenemus hampei</name>
    <name type="common">Coffee berry borer</name>
    <dbReference type="NCBI Taxonomy" id="57062"/>
    <lineage>
        <taxon>Eukaryota</taxon>
        <taxon>Metazoa</taxon>
        <taxon>Ecdysozoa</taxon>
        <taxon>Arthropoda</taxon>
        <taxon>Hexapoda</taxon>
        <taxon>Insecta</taxon>
        <taxon>Pterygota</taxon>
        <taxon>Neoptera</taxon>
        <taxon>Endopterygota</taxon>
        <taxon>Coleoptera</taxon>
        <taxon>Polyphaga</taxon>
        <taxon>Cucujiformia</taxon>
        <taxon>Curculionidae</taxon>
        <taxon>Scolytinae</taxon>
        <taxon>Hypothenemus</taxon>
    </lineage>
</organism>
<dbReference type="EMBL" id="JBDJPC010000002">
    <property type="protein sequence ID" value="KAL1513628.1"/>
    <property type="molecule type" value="Genomic_DNA"/>
</dbReference>
<keyword evidence="2" id="KW-1185">Reference proteome</keyword>
<dbReference type="Proteomes" id="UP001566132">
    <property type="component" value="Unassembled WGS sequence"/>
</dbReference>
<accession>A0ABD1F844</accession>
<proteinExistence type="predicted"/>
<reference evidence="1 2" key="1">
    <citation type="submission" date="2024-05" db="EMBL/GenBank/DDBJ databases">
        <title>Genetic variation in Jamaican populations of the coffee berry borer (Hypothenemus hampei).</title>
        <authorList>
            <person name="Errbii M."/>
            <person name="Myrie A."/>
        </authorList>
    </citation>
    <scope>NUCLEOTIDE SEQUENCE [LARGE SCALE GENOMIC DNA]</scope>
    <source>
        <strain evidence="1">JA-Hopewell-2020-01-JO</strain>
        <tissue evidence="1">Whole body</tissue>
    </source>
</reference>
<sequence>MLCKYLKTNNCCTCTSFILDPLIVIKIKLEVHLKISLCGLNIYKAQATLMQQNNLNSGLVGFNDSYPNQNYCLSNVNVNAPVPQETGRVPNPANSN</sequence>
<protein>
    <submittedName>
        <fullName evidence="1">Uncharacterized protein</fullName>
    </submittedName>
</protein>
<comment type="caution">
    <text evidence="1">The sequence shown here is derived from an EMBL/GenBank/DDBJ whole genome shotgun (WGS) entry which is preliminary data.</text>
</comment>
<dbReference type="AlphaFoldDB" id="A0ABD1F844"/>
<gene>
    <name evidence="1" type="ORF">ABEB36_003017</name>
</gene>
<name>A0ABD1F844_HYPHA</name>